<dbReference type="Proteomes" id="UP000032180">
    <property type="component" value="Chromosome 8"/>
</dbReference>
<reference evidence="1 2" key="1">
    <citation type="submission" date="2012-08" db="EMBL/GenBank/DDBJ databases">
        <title>Oryza genome evolution.</title>
        <authorList>
            <person name="Wing R.A."/>
        </authorList>
    </citation>
    <scope>NUCLEOTIDE SEQUENCE</scope>
</reference>
<evidence type="ECO:0000313" key="2">
    <source>
        <dbReference type="Proteomes" id="UP000032180"/>
    </source>
</evidence>
<name>A0A0D9X973_9ORYZ</name>
<dbReference type="EnsemblPlants" id="LPERR08G15790.1">
    <property type="protein sequence ID" value="LPERR08G15790.1"/>
    <property type="gene ID" value="LPERR08G15790"/>
</dbReference>
<reference evidence="2" key="2">
    <citation type="submission" date="2013-12" db="EMBL/GenBank/DDBJ databases">
        <authorList>
            <person name="Yu Y."/>
            <person name="Lee S."/>
            <person name="de Baynast K."/>
            <person name="Wissotski M."/>
            <person name="Liu L."/>
            <person name="Talag J."/>
            <person name="Goicoechea J."/>
            <person name="Angelova A."/>
            <person name="Jetty R."/>
            <person name="Kudrna D."/>
            <person name="Golser W."/>
            <person name="Rivera L."/>
            <person name="Zhang J."/>
            <person name="Wing R."/>
        </authorList>
    </citation>
    <scope>NUCLEOTIDE SEQUENCE</scope>
</reference>
<accession>A0A0D9X973</accession>
<dbReference type="Gramene" id="LPERR08G15790.1">
    <property type="protein sequence ID" value="LPERR08G15790.1"/>
    <property type="gene ID" value="LPERR08G15790"/>
</dbReference>
<keyword evidence="2" id="KW-1185">Reference proteome</keyword>
<protein>
    <submittedName>
        <fullName evidence="1">Uncharacterized protein</fullName>
    </submittedName>
</protein>
<dbReference type="STRING" id="77586.A0A0D9X973"/>
<proteinExistence type="predicted"/>
<organism evidence="1 2">
    <name type="scientific">Leersia perrieri</name>
    <dbReference type="NCBI Taxonomy" id="77586"/>
    <lineage>
        <taxon>Eukaryota</taxon>
        <taxon>Viridiplantae</taxon>
        <taxon>Streptophyta</taxon>
        <taxon>Embryophyta</taxon>
        <taxon>Tracheophyta</taxon>
        <taxon>Spermatophyta</taxon>
        <taxon>Magnoliopsida</taxon>
        <taxon>Liliopsida</taxon>
        <taxon>Poales</taxon>
        <taxon>Poaceae</taxon>
        <taxon>BOP clade</taxon>
        <taxon>Oryzoideae</taxon>
        <taxon>Oryzeae</taxon>
        <taxon>Oryzinae</taxon>
        <taxon>Leersia</taxon>
    </lineage>
</organism>
<reference evidence="1" key="3">
    <citation type="submission" date="2015-04" db="UniProtKB">
        <authorList>
            <consortium name="EnsemblPlants"/>
        </authorList>
    </citation>
    <scope>IDENTIFICATION</scope>
</reference>
<sequence length="199" mass="21827">MKRKRLNREVTAAVADGDIAAADGEITVANAATGVDRENTAVAHAGVSSSSGDAICNDDVVRSIFARLPARNVVTEFFYDTGTLRYHLLDRNPSRSWRYHGFHVAGAGRRYGNNPVRALAGQKYNDHQYICTCNGVILLAGKEEADDYEPSVGLLLNPAVTDGEREVTDGELSHIGLRLRHKDQNRQATRLQVQTHSKL</sequence>
<dbReference type="AlphaFoldDB" id="A0A0D9X973"/>
<evidence type="ECO:0000313" key="1">
    <source>
        <dbReference type="EnsemblPlants" id="LPERR08G15790.1"/>
    </source>
</evidence>
<dbReference type="HOGENOM" id="CLU_1374019_0_0_1"/>